<reference evidence="3" key="1">
    <citation type="journal article" date="2017" name="Genome Biol.">
        <title>Comparative genomics reveals high biological diversity and specific adaptations in the industrially and medically important fungal genus Aspergillus.</title>
        <authorList>
            <person name="de Vries R.P."/>
            <person name="Riley R."/>
            <person name="Wiebenga A."/>
            <person name="Aguilar-Osorio G."/>
            <person name="Amillis S."/>
            <person name="Uchima C.A."/>
            <person name="Anderluh G."/>
            <person name="Asadollahi M."/>
            <person name="Askin M."/>
            <person name="Barry K."/>
            <person name="Battaglia E."/>
            <person name="Bayram O."/>
            <person name="Benocci T."/>
            <person name="Braus-Stromeyer S.A."/>
            <person name="Caldana C."/>
            <person name="Canovas D."/>
            <person name="Cerqueira G.C."/>
            <person name="Chen F."/>
            <person name="Chen W."/>
            <person name="Choi C."/>
            <person name="Clum A."/>
            <person name="Dos Santos R.A."/>
            <person name="Damasio A.R."/>
            <person name="Diallinas G."/>
            <person name="Emri T."/>
            <person name="Fekete E."/>
            <person name="Flipphi M."/>
            <person name="Freyberg S."/>
            <person name="Gallo A."/>
            <person name="Gournas C."/>
            <person name="Habgood R."/>
            <person name="Hainaut M."/>
            <person name="Harispe M.L."/>
            <person name="Henrissat B."/>
            <person name="Hilden K.S."/>
            <person name="Hope R."/>
            <person name="Hossain A."/>
            <person name="Karabika E."/>
            <person name="Karaffa L."/>
            <person name="Karanyi Z."/>
            <person name="Krasevec N."/>
            <person name="Kuo A."/>
            <person name="Kusch H."/>
            <person name="LaButti K."/>
            <person name="Lagendijk E.L."/>
            <person name="Lapidus A."/>
            <person name="Levasseur A."/>
            <person name="Lindquist E."/>
            <person name="Lipzen A."/>
            <person name="Logrieco A.F."/>
            <person name="MacCabe A."/>
            <person name="Maekelae M.R."/>
            <person name="Malavazi I."/>
            <person name="Melin P."/>
            <person name="Meyer V."/>
            <person name="Mielnichuk N."/>
            <person name="Miskei M."/>
            <person name="Molnar A.P."/>
            <person name="Mule G."/>
            <person name="Ngan C.Y."/>
            <person name="Orejas M."/>
            <person name="Orosz E."/>
            <person name="Ouedraogo J.P."/>
            <person name="Overkamp K.M."/>
            <person name="Park H.-S."/>
            <person name="Perrone G."/>
            <person name="Piumi F."/>
            <person name="Punt P.J."/>
            <person name="Ram A.F."/>
            <person name="Ramon A."/>
            <person name="Rauscher S."/>
            <person name="Record E."/>
            <person name="Riano-Pachon D.M."/>
            <person name="Robert V."/>
            <person name="Roehrig J."/>
            <person name="Ruller R."/>
            <person name="Salamov A."/>
            <person name="Salih N.S."/>
            <person name="Samson R.A."/>
            <person name="Sandor E."/>
            <person name="Sanguinetti M."/>
            <person name="Schuetze T."/>
            <person name="Sepcic K."/>
            <person name="Shelest E."/>
            <person name="Sherlock G."/>
            <person name="Sophianopoulou V."/>
            <person name="Squina F.M."/>
            <person name="Sun H."/>
            <person name="Susca A."/>
            <person name="Todd R.B."/>
            <person name="Tsang A."/>
            <person name="Unkles S.E."/>
            <person name="van de Wiele N."/>
            <person name="van Rossen-Uffink D."/>
            <person name="Oliveira J.V."/>
            <person name="Vesth T.C."/>
            <person name="Visser J."/>
            <person name="Yu J.-H."/>
            <person name="Zhou M."/>
            <person name="Andersen M.R."/>
            <person name="Archer D.B."/>
            <person name="Baker S.E."/>
            <person name="Benoit I."/>
            <person name="Brakhage A.A."/>
            <person name="Braus G.H."/>
            <person name="Fischer R."/>
            <person name="Frisvad J.C."/>
            <person name="Goldman G.H."/>
            <person name="Houbraken J."/>
            <person name="Oakley B."/>
            <person name="Pocsi I."/>
            <person name="Scazzocchio C."/>
            <person name="Seiboth B."/>
            <person name="vanKuyk P.A."/>
            <person name="Wortman J."/>
            <person name="Dyer P.S."/>
            <person name="Grigoriev I.V."/>
        </authorList>
    </citation>
    <scope>NUCLEOTIDE SEQUENCE [LARGE SCALE GENOMIC DNA]</scope>
    <source>
        <strain evidence="3">CBS 134.48</strain>
    </source>
</reference>
<evidence type="ECO:0000256" key="1">
    <source>
        <dbReference type="SAM" id="SignalP"/>
    </source>
</evidence>
<dbReference type="OMA" id="TIDWMAK"/>
<feature type="signal peptide" evidence="1">
    <location>
        <begin position="1"/>
        <end position="30"/>
    </location>
</feature>
<evidence type="ECO:0000313" key="2">
    <source>
        <dbReference type="EMBL" id="OJI79954.1"/>
    </source>
</evidence>
<organism evidence="2 3">
    <name type="scientific">Aspergillus tubingensis (strain CBS 134.48)</name>
    <dbReference type="NCBI Taxonomy" id="767770"/>
    <lineage>
        <taxon>Eukaryota</taxon>
        <taxon>Fungi</taxon>
        <taxon>Dikarya</taxon>
        <taxon>Ascomycota</taxon>
        <taxon>Pezizomycotina</taxon>
        <taxon>Eurotiomycetes</taxon>
        <taxon>Eurotiomycetidae</taxon>
        <taxon>Eurotiales</taxon>
        <taxon>Aspergillaceae</taxon>
        <taxon>Aspergillus</taxon>
        <taxon>Aspergillus subgen. Circumdati</taxon>
    </lineage>
</organism>
<gene>
    <name evidence="2" type="ORF">ASPTUDRAFT_48689</name>
</gene>
<evidence type="ECO:0008006" key="4">
    <source>
        <dbReference type="Google" id="ProtNLM"/>
    </source>
</evidence>
<dbReference type="AlphaFoldDB" id="A0A1L9MSJ9"/>
<dbReference type="EMBL" id="KV878208">
    <property type="protein sequence ID" value="OJI79954.1"/>
    <property type="molecule type" value="Genomic_DNA"/>
</dbReference>
<dbReference type="OrthoDB" id="4478234at2759"/>
<dbReference type="VEuPathDB" id="FungiDB:ASPTUDRAFT_48689"/>
<name>A0A1L9MSJ9_ASPTC</name>
<dbReference type="Proteomes" id="UP000184304">
    <property type="component" value="Unassembled WGS sequence"/>
</dbReference>
<evidence type="ECO:0000313" key="3">
    <source>
        <dbReference type="Proteomes" id="UP000184304"/>
    </source>
</evidence>
<keyword evidence="3" id="KW-1185">Reference proteome</keyword>
<feature type="chain" id="PRO_5013041426" description="F-box domain-containing protein" evidence="1">
    <location>
        <begin position="31"/>
        <end position="405"/>
    </location>
</feature>
<dbReference type="SUPFAM" id="SSF52047">
    <property type="entry name" value="RNI-like"/>
    <property type="match status" value="1"/>
</dbReference>
<protein>
    <recommendedName>
        <fullName evidence="4">F-box domain-containing protein</fullName>
    </recommendedName>
</protein>
<proteinExistence type="predicted"/>
<keyword evidence="1" id="KW-0732">Signal</keyword>
<sequence>MSPSRSVSFPICTLPAELLLLIGACLDCSALCSFRLTCKTVCDCTFPLFRKYLENLKTDLSLTSFQKLDSLSRNQELCSLVQTLSIDGTEEDIIGSGLTWEHHRSGLLVIPQESIQRWQEVLLRLVNCRSFRLHKWNTPDGPDPFDKTTPNDTITILLSIFIAIERPIRELHILFKRPNIISLDQLDLSRVHSGLLHDPKFITTCCSTLEALTFKFKVEEEEEANFVVHFIHHAKSCLKRLTINFSYGESAAPLMFQISLMIRPPLRLQELHLVCGNVDSDQDLIRFLFSSKRTLVKIHLGSFTIRSGAWAAIFRTLSEFSSLTEISVSYLMGHKMQREYGIIRFPALLRDPIVDPVLGTKFSYTVRGRPENPIVVGVQYSGRSMDIALQKLAEYATFLQGRDSN</sequence>
<accession>A0A1L9MSJ9</accession>